<feature type="domain" description="UVR" evidence="2">
    <location>
        <begin position="50"/>
        <end position="85"/>
    </location>
</feature>
<organism evidence="3 4">
    <name type="scientific">Tetraparma gracilis</name>
    <dbReference type="NCBI Taxonomy" id="2962635"/>
    <lineage>
        <taxon>Eukaryota</taxon>
        <taxon>Sar</taxon>
        <taxon>Stramenopiles</taxon>
        <taxon>Ochrophyta</taxon>
        <taxon>Bolidophyceae</taxon>
        <taxon>Parmales</taxon>
        <taxon>Triparmaceae</taxon>
        <taxon>Tetraparma</taxon>
    </lineage>
</organism>
<dbReference type="InterPro" id="IPR059024">
    <property type="entry name" value="SYNRG_C"/>
</dbReference>
<evidence type="ECO:0000256" key="1">
    <source>
        <dbReference type="SAM" id="Coils"/>
    </source>
</evidence>
<sequence>PTLTAPSPSPLPTPPSTQAATCNLSTLADLLAGSGFYPAALKASAVTELEESIAGLNRKKAEAALEDRFEEALELRSQINEAKAKIPSDDLIAEWRAMLLDAEKCAQNQAPALKQRAGWISGIDASEGASGVVVDRILSEVGSLWAAGTPDQRATAADKFSLLLACVKVREEMKTRGAETVLSNWTKLLGVCASELAVGRMMFDEVESGGAVGKEVKEDTSWAEYCKGLREIVRVCRLVGAGVALAHFGEPGEWGAEDMGNVEET</sequence>
<feature type="non-terminal residue" evidence="3">
    <location>
        <position position="1"/>
    </location>
</feature>
<keyword evidence="1" id="KW-0175">Coiled coil</keyword>
<dbReference type="Proteomes" id="UP001165060">
    <property type="component" value="Unassembled WGS sequence"/>
</dbReference>
<dbReference type="Pfam" id="PF25999">
    <property type="entry name" value="SYNRG_C"/>
    <property type="match status" value="1"/>
</dbReference>
<evidence type="ECO:0000313" key="4">
    <source>
        <dbReference type="Proteomes" id="UP001165060"/>
    </source>
</evidence>
<gene>
    <name evidence="3" type="ORF">TeGR_g705</name>
</gene>
<dbReference type="EMBL" id="BRYB01004998">
    <property type="protein sequence ID" value="GMI19220.1"/>
    <property type="molecule type" value="Genomic_DNA"/>
</dbReference>
<keyword evidence="4" id="KW-1185">Reference proteome</keyword>
<name>A0ABQ6M4G3_9STRA</name>
<feature type="non-terminal residue" evidence="3">
    <location>
        <position position="265"/>
    </location>
</feature>
<feature type="coiled-coil region" evidence="1">
    <location>
        <begin position="46"/>
        <end position="85"/>
    </location>
</feature>
<dbReference type="Gene3D" id="4.10.860.10">
    <property type="entry name" value="UVR domain"/>
    <property type="match status" value="1"/>
</dbReference>
<evidence type="ECO:0000259" key="2">
    <source>
        <dbReference type="PROSITE" id="PS50151"/>
    </source>
</evidence>
<protein>
    <recommendedName>
        <fullName evidence="2">UVR domain-containing protein</fullName>
    </recommendedName>
</protein>
<dbReference type="PROSITE" id="PS50151">
    <property type="entry name" value="UVR"/>
    <property type="match status" value="1"/>
</dbReference>
<dbReference type="InterPro" id="IPR001943">
    <property type="entry name" value="UVR_dom"/>
</dbReference>
<proteinExistence type="predicted"/>
<accession>A0ABQ6M4G3</accession>
<comment type="caution">
    <text evidence="3">The sequence shown here is derived from an EMBL/GenBank/DDBJ whole genome shotgun (WGS) entry which is preliminary data.</text>
</comment>
<evidence type="ECO:0000313" key="3">
    <source>
        <dbReference type="EMBL" id="GMI19220.1"/>
    </source>
</evidence>
<reference evidence="3 4" key="1">
    <citation type="journal article" date="2023" name="Commun. Biol.">
        <title>Genome analysis of Parmales, the sister group of diatoms, reveals the evolutionary specialization of diatoms from phago-mixotrophs to photoautotrophs.</title>
        <authorList>
            <person name="Ban H."/>
            <person name="Sato S."/>
            <person name="Yoshikawa S."/>
            <person name="Yamada K."/>
            <person name="Nakamura Y."/>
            <person name="Ichinomiya M."/>
            <person name="Sato N."/>
            <person name="Blanc-Mathieu R."/>
            <person name="Endo H."/>
            <person name="Kuwata A."/>
            <person name="Ogata H."/>
        </authorList>
    </citation>
    <scope>NUCLEOTIDE SEQUENCE [LARGE SCALE GENOMIC DNA]</scope>
</reference>